<evidence type="ECO:0000313" key="2">
    <source>
        <dbReference type="EMBL" id="AQU14671.1"/>
    </source>
</evidence>
<protein>
    <submittedName>
        <fullName evidence="1 2 3">MS2</fullName>
    </submittedName>
</protein>
<reference evidence="3" key="2">
    <citation type="journal article" date="2017" name="Nat. Commun.">
        <title>A TRIM insertion in the promoter of Ms2 causes male sterility in wheat.</title>
        <authorList>
            <person name="Xia C."/>
            <person name="Zhang L."/>
            <person name="Zou C."/>
            <person name="Gu Y."/>
            <person name="Duan J."/>
            <person name="Zhao G."/>
            <person name="Wu J."/>
            <person name="Liu Y."/>
            <person name="Fang X."/>
            <person name="Gao L."/>
            <person name="Jiao Y."/>
            <person name="Sun J."/>
            <person name="Pan Y."/>
            <person name="Liu X."/>
            <person name="Jia J."/>
            <person name="Kong X."/>
        </authorList>
    </citation>
    <scope>NUCLEOTIDE SEQUENCE</scope>
</reference>
<gene>
    <name evidence="3" type="primary">Ms2</name>
</gene>
<dbReference type="ExpressionAtlas" id="A0A1D5Y5U2">
    <property type="expression patterns" value="baseline"/>
</dbReference>
<evidence type="ECO:0000313" key="3">
    <source>
        <dbReference type="EMBL" id="ARS22392.1"/>
    </source>
</evidence>
<dbReference type="EMBL" id="KX585234">
    <property type="protein sequence ID" value="ANW82823.1"/>
    <property type="molecule type" value="Genomic_DNA"/>
</dbReference>
<dbReference type="EMBL" id="KX533929">
    <property type="protein sequence ID" value="AQU14671.1"/>
    <property type="molecule type" value="mRNA"/>
</dbReference>
<accession>A0A1D5Y5U2</accession>
<sequence>MAGHHSPSAASALREKDTLVRCLVGSGPGGGAHAGTFGAVRDFLIQFRDQGIPWVRIYESTPAWQQQSGGLLIQDWDGDAAAEGAKVFFTLITTRRGGAINRRALGGGTWTSKAAPRVGDEVAVSTLYFKRGGSSGRLFTALEIHLRNEPQVAICLLHPTNYLYSIRDLRLYIDQGWFPGGTQANLGAEQYQDPDVPGFVSGSRADYTTILFSSSETIYDQQSIHSSGAALPPHDASLDAISHHLFSENNSTPEFGGQYSHADEISILNEYYNTLMGTNSNSGLHALSAAFSS</sequence>
<proteinExistence type="evidence at transcript level"/>
<dbReference type="EMBL" id="KX943033">
    <property type="protein sequence ID" value="ARS22391.1"/>
    <property type="molecule type" value="Genomic_DNA"/>
</dbReference>
<dbReference type="EMBL" id="KX943032">
    <property type="protein sequence ID" value="ARS22392.1"/>
    <property type="molecule type" value="Genomic_DNA"/>
</dbReference>
<name>A0A1D5Y5U2_WHEAT</name>
<evidence type="ECO:0000313" key="1">
    <source>
        <dbReference type="EMBL" id="ANW82823.1"/>
    </source>
</evidence>
<reference evidence="1" key="1">
    <citation type="submission" date="2016-07" db="EMBL/GenBank/DDBJ databases">
        <title>Wheat Ms2 encodes for a novel protein that confers male sterility in grass species.</title>
        <authorList>
            <person name="Ni F."/>
            <person name="Qi J."/>
            <person name="Hao Q."/>
            <person name="Lv B."/>
            <person name="Fu D."/>
        </authorList>
    </citation>
    <scope>NUCLEOTIDE SEQUENCE</scope>
</reference>
<organism evidence="3">
    <name type="scientific">Triticum aestivum</name>
    <name type="common">Wheat</name>
    <dbReference type="NCBI Taxonomy" id="4565"/>
    <lineage>
        <taxon>Eukaryota</taxon>
        <taxon>Viridiplantae</taxon>
        <taxon>Streptophyta</taxon>
        <taxon>Embryophyta</taxon>
        <taxon>Tracheophyta</taxon>
        <taxon>Spermatophyta</taxon>
        <taxon>Magnoliopsida</taxon>
        <taxon>Liliopsida</taxon>
        <taxon>Poales</taxon>
        <taxon>Poaceae</taxon>
        <taxon>BOP clade</taxon>
        <taxon>Pooideae</taxon>
        <taxon>Triticodae</taxon>
        <taxon>Triticeae</taxon>
        <taxon>Triticinae</taxon>
        <taxon>Triticum</taxon>
    </lineage>
</organism>
<dbReference type="EMBL" id="KX951468">
    <property type="protein sequence ID" value="ARS22390.1"/>
    <property type="molecule type" value="mRNA"/>
</dbReference>
<dbReference type="AlphaFoldDB" id="A0A1D5Y5U2"/>